<accession>A0A0A9CY58</accession>
<name>A0A0A9CY58_ARUDO</name>
<dbReference type="EMBL" id="GBRH01218537">
    <property type="protein sequence ID" value="JAD79358.1"/>
    <property type="molecule type" value="Transcribed_RNA"/>
</dbReference>
<evidence type="ECO:0000256" key="7">
    <source>
        <dbReference type="ARBA" id="ARBA00022833"/>
    </source>
</evidence>
<keyword evidence="7" id="KW-0862">Zinc</keyword>
<comment type="catalytic activity">
    <reaction evidence="1">
        <text>S-ubiquitinyl-[E2 ubiquitin-conjugating enzyme]-L-cysteine + [acceptor protein]-L-lysine = [E2 ubiquitin-conjugating enzyme]-L-cysteine + N(6)-ubiquitinyl-[acceptor protein]-L-lysine.</text>
        <dbReference type="EC" id="2.3.2.27"/>
    </reaction>
</comment>
<reference evidence="11" key="1">
    <citation type="submission" date="2014-09" db="EMBL/GenBank/DDBJ databases">
        <authorList>
            <person name="Magalhaes I.L.F."/>
            <person name="Oliveira U."/>
            <person name="Santos F.R."/>
            <person name="Vidigal T.H.D.A."/>
            <person name="Brescovit A.D."/>
            <person name="Santos A.J."/>
        </authorList>
    </citation>
    <scope>NUCLEOTIDE SEQUENCE</scope>
    <source>
        <tissue evidence="11">Shoot tissue taken approximately 20 cm above the soil surface</tissue>
    </source>
</reference>
<keyword evidence="6" id="KW-0833">Ubl conjugation pathway</keyword>
<dbReference type="InterPro" id="IPR045191">
    <property type="entry name" value="MBR1/2-like"/>
</dbReference>
<sequence length="537" mass="58577">MARHTHNNYQMSRMDRVNQLQNEPPPFGQKLFMHPRSDAPNGALSSGSETATMRSNDLPSSSYTGAGQSHTQQIVAPGTLHASYTGLPHAGSSSSTYAPHNTQHLPALSYPHRSEDNLIPSSHVDDRRVAQKRRNPIIHPMDGGSFGSFYASNSQFPHYMPSNSIPALESCPPPSNLGSRHWSEHHFGNHGGSQRNVRGRIDHNYIHLGHNPALACSSSSTHGPPYHANAVAPPLSTAMPQDRAPFSIPPRVIPPGTDGNYSMAFRERPYYPAPPRTDISAPVPTLPGSSDSVPFAHGGYAPRTAPHNTIHPYRAPAFAASSNSGAVSYEPAVPSYPHAVRSYPPPTSAASSSVQPFHAEPAVSSRHLGHATLGPNGSARSRRLRDSYRGFHPLMIEENNLGRSADERFMMLDRLIIDESREASDPHWDMRLDVDDMSYEELLALEERIGNVNIGLADEKISSCLMEVACCSYGHTQNDKENASCIICLEEYKLKDSLGRLKCGHDFHTDCIKKWLQVKNACPVCKAAAADDSGGTK</sequence>
<feature type="region of interest" description="Disordered" evidence="9">
    <location>
        <begin position="1"/>
        <end position="70"/>
    </location>
</feature>
<feature type="domain" description="RING-type" evidence="10">
    <location>
        <begin position="485"/>
        <end position="526"/>
    </location>
</feature>
<dbReference type="EC" id="2.3.2.27" evidence="2"/>
<dbReference type="SMART" id="SM00184">
    <property type="entry name" value="RING"/>
    <property type="match status" value="1"/>
</dbReference>
<dbReference type="SUPFAM" id="SSF57850">
    <property type="entry name" value="RING/U-box"/>
    <property type="match status" value="1"/>
</dbReference>
<proteinExistence type="predicted"/>
<keyword evidence="4" id="KW-0479">Metal-binding</keyword>
<evidence type="ECO:0000256" key="1">
    <source>
        <dbReference type="ARBA" id="ARBA00000900"/>
    </source>
</evidence>
<evidence type="ECO:0000256" key="5">
    <source>
        <dbReference type="ARBA" id="ARBA00022771"/>
    </source>
</evidence>
<dbReference type="PROSITE" id="PS50089">
    <property type="entry name" value="ZF_RING_2"/>
    <property type="match status" value="1"/>
</dbReference>
<dbReference type="PANTHER" id="PTHR22937:SF65">
    <property type="entry name" value="E3 UBIQUITIN-PROTEIN LIGASE ARK2C"/>
    <property type="match status" value="1"/>
</dbReference>
<keyword evidence="5 8" id="KW-0863">Zinc-finger</keyword>
<dbReference type="Gene3D" id="3.30.40.10">
    <property type="entry name" value="Zinc/RING finger domain, C3HC4 (zinc finger)"/>
    <property type="match status" value="1"/>
</dbReference>
<feature type="region of interest" description="Disordered" evidence="9">
    <location>
        <begin position="361"/>
        <end position="382"/>
    </location>
</feature>
<dbReference type="GO" id="GO:0008270">
    <property type="term" value="F:zinc ion binding"/>
    <property type="evidence" value="ECO:0007669"/>
    <property type="project" value="UniProtKB-KW"/>
</dbReference>
<dbReference type="CDD" id="cd16469">
    <property type="entry name" value="RING-H2_RNF24-like"/>
    <property type="match status" value="1"/>
</dbReference>
<organism evidence="11">
    <name type="scientific">Arundo donax</name>
    <name type="common">Giant reed</name>
    <name type="synonym">Donax arundinaceus</name>
    <dbReference type="NCBI Taxonomy" id="35708"/>
    <lineage>
        <taxon>Eukaryota</taxon>
        <taxon>Viridiplantae</taxon>
        <taxon>Streptophyta</taxon>
        <taxon>Embryophyta</taxon>
        <taxon>Tracheophyta</taxon>
        <taxon>Spermatophyta</taxon>
        <taxon>Magnoliopsida</taxon>
        <taxon>Liliopsida</taxon>
        <taxon>Poales</taxon>
        <taxon>Poaceae</taxon>
        <taxon>PACMAD clade</taxon>
        <taxon>Arundinoideae</taxon>
        <taxon>Arundineae</taxon>
        <taxon>Arundo</taxon>
    </lineage>
</organism>
<evidence type="ECO:0000256" key="6">
    <source>
        <dbReference type="ARBA" id="ARBA00022786"/>
    </source>
</evidence>
<evidence type="ECO:0000256" key="2">
    <source>
        <dbReference type="ARBA" id="ARBA00012483"/>
    </source>
</evidence>
<protein>
    <recommendedName>
        <fullName evidence="2">RING-type E3 ubiquitin transferase</fullName>
        <ecNumber evidence="2">2.3.2.27</ecNumber>
    </recommendedName>
</protein>
<reference evidence="11" key="2">
    <citation type="journal article" date="2015" name="Data Brief">
        <title>Shoot transcriptome of the giant reed, Arundo donax.</title>
        <authorList>
            <person name="Barrero R.A."/>
            <person name="Guerrero F.D."/>
            <person name="Moolhuijzen P."/>
            <person name="Goolsby J.A."/>
            <person name="Tidwell J."/>
            <person name="Bellgard S.E."/>
            <person name="Bellgard M.I."/>
        </authorList>
    </citation>
    <scope>NUCLEOTIDE SEQUENCE</scope>
    <source>
        <tissue evidence="11">Shoot tissue taken approximately 20 cm above the soil surface</tissue>
    </source>
</reference>
<keyword evidence="3" id="KW-0808">Transferase</keyword>
<dbReference type="Pfam" id="PF13639">
    <property type="entry name" value="zf-RING_2"/>
    <property type="match status" value="1"/>
</dbReference>
<evidence type="ECO:0000256" key="3">
    <source>
        <dbReference type="ARBA" id="ARBA00022679"/>
    </source>
</evidence>
<evidence type="ECO:0000313" key="11">
    <source>
        <dbReference type="EMBL" id="JAD79358.1"/>
    </source>
</evidence>
<feature type="compositionally biased region" description="Polar residues" evidence="9">
    <location>
        <begin position="43"/>
        <end position="70"/>
    </location>
</feature>
<evidence type="ECO:0000256" key="9">
    <source>
        <dbReference type="SAM" id="MobiDB-lite"/>
    </source>
</evidence>
<dbReference type="PANTHER" id="PTHR22937">
    <property type="entry name" value="E3 UBIQUITIN-PROTEIN LIGASE RNF165"/>
    <property type="match status" value="1"/>
</dbReference>
<dbReference type="InterPro" id="IPR013083">
    <property type="entry name" value="Znf_RING/FYVE/PHD"/>
</dbReference>
<evidence type="ECO:0000256" key="4">
    <source>
        <dbReference type="ARBA" id="ARBA00022723"/>
    </source>
</evidence>
<evidence type="ECO:0000259" key="10">
    <source>
        <dbReference type="PROSITE" id="PS50089"/>
    </source>
</evidence>
<dbReference type="AlphaFoldDB" id="A0A0A9CY58"/>
<dbReference type="InterPro" id="IPR001841">
    <property type="entry name" value="Znf_RING"/>
</dbReference>
<evidence type="ECO:0000256" key="8">
    <source>
        <dbReference type="PROSITE-ProRule" id="PRU00175"/>
    </source>
</evidence>
<dbReference type="GO" id="GO:0061630">
    <property type="term" value="F:ubiquitin protein ligase activity"/>
    <property type="evidence" value="ECO:0007669"/>
    <property type="project" value="UniProtKB-EC"/>
</dbReference>